<protein>
    <submittedName>
        <fullName evidence="1">Uncharacterized protein</fullName>
    </submittedName>
</protein>
<evidence type="ECO:0000313" key="1">
    <source>
        <dbReference type="EMBL" id="KAI8564898.1"/>
    </source>
</evidence>
<sequence length="365" mass="39316">MADGWDLHAVVSGCTTPASSSATVTVNCQTNNVEDPLPDLASLTFANDDNTPFYYPGFGDNSDFECEGLEEIYRSFNFLKPRPNNPCTSSISPTQQEAQSLPPPPPQTMVQVQQLITPQTIKNSRAGSSLALPATVRSRRRKNQQTKLVRQMSHEELLGDSWAWRKYGQKPIKGSPYPRNYYRCSTSKGCGARKQVEKSPSDPDIYVVSYSGEHTHPRPTHRNSLAGTTRAKFSSRPTAAGASSEPPSSAGTVANPPCSSSSPVSASSLSPSTPLIEGESSAAPPENSLTDAIEILDDDEDDEMWETECDEVVLIPNTVMSEDILKGFEEVRRASSGSTRFQTRDNSLSPWNFSAAAAGGGGGGC</sequence>
<keyword evidence="2" id="KW-1185">Reference proteome</keyword>
<reference evidence="1" key="1">
    <citation type="submission" date="2022-02" db="EMBL/GenBank/DDBJ databases">
        <title>Plant Genome Project.</title>
        <authorList>
            <person name="Zhang R.-G."/>
        </authorList>
    </citation>
    <scope>NUCLEOTIDE SEQUENCE</scope>
    <source>
        <strain evidence="1">AT1</strain>
    </source>
</reference>
<proteinExistence type="predicted"/>
<accession>A0ACC0PJC2</accession>
<gene>
    <name evidence="1" type="ORF">RHMOL_Rhmol03G0218400</name>
</gene>
<evidence type="ECO:0000313" key="2">
    <source>
        <dbReference type="Proteomes" id="UP001062846"/>
    </source>
</evidence>
<comment type="caution">
    <text evidence="1">The sequence shown here is derived from an EMBL/GenBank/DDBJ whole genome shotgun (WGS) entry which is preliminary data.</text>
</comment>
<dbReference type="Proteomes" id="UP001062846">
    <property type="component" value="Chromosome 3"/>
</dbReference>
<dbReference type="EMBL" id="CM046390">
    <property type="protein sequence ID" value="KAI8564898.1"/>
    <property type="molecule type" value="Genomic_DNA"/>
</dbReference>
<name>A0ACC0PJC2_RHOML</name>
<organism evidence="1 2">
    <name type="scientific">Rhododendron molle</name>
    <name type="common">Chinese azalea</name>
    <name type="synonym">Azalea mollis</name>
    <dbReference type="NCBI Taxonomy" id="49168"/>
    <lineage>
        <taxon>Eukaryota</taxon>
        <taxon>Viridiplantae</taxon>
        <taxon>Streptophyta</taxon>
        <taxon>Embryophyta</taxon>
        <taxon>Tracheophyta</taxon>
        <taxon>Spermatophyta</taxon>
        <taxon>Magnoliopsida</taxon>
        <taxon>eudicotyledons</taxon>
        <taxon>Gunneridae</taxon>
        <taxon>Pentapetalae</taxon>
        <taxon>asterids</taxon>
        <taxon>Ericales</taxon>
        <taxon>Ericaceae</taxon>
        <taxon>Ericoideae</taxon>
        <taxon>Rhodoreae</taxon>
        <taxon>Rhododendron</taxon>
    </lineage>
</organism>